<dbReference type="Pfam" id="PF01844">
    <property type="entry name" value="HNH"/>
    <property type="match status" value="1"/>
</dbReference>
<feature type="domain" description="HNH" evidence="1">
    <location>
        <begin position="9"/>
        <end position="49"/>
    </location>
</feature>
<reference evidence="2 3" key="1">
    <citation type="submission" date="2019-08" db="EMBL/GenBank/DDBJ databases">
        <title>Bacillus genomes from the desert of Cuatro Cienegas, Coahuila.</title>
        <authorList>
            <person name="Olmedo-Alvarez G."/>
        </authorList>
    </citation>
    <scope>NUCLEOTIDE SEQUENCE [LARGE SCALE GENOMIC DNA]</scope>
    <source>
        <strain evidence="2 3">CH40_1T</strain>
    </source>
</reference>
<dbReference type="Proteomes" id="UP000323317">
    <property type="component" value="Unassembled WGS sequence"/>
</dbReference>
<keyword evidence="2" id="KW-0255">Endonuclease</keyword>
<evidence type="ECO:0000259" key="1">
    <source>
        <dbReference type="Pfam" id="PF01844"/>
    </source>
</evidence>
<organism evidence="2 3">
    <name type="scientific">Rossellomorea vietnamensis</name>
    <dbReference type="NCBI Taxonomy" id="218284"/>
    <lineage>
        <taxon>Bacteria</taxon>
        <taxon>Bacillati</taxon>
        <taxon>Bacillota</taxon>
        <taxon>Bacilli</taxon>
        <taxon>Bacillales</taxon>
        <taxon>Bacillaceae</taxon>
        <taxon>Rossellomorea</taxon>
    </lineage>
</organism>
<keyword evidence="2" id="KW-0540">Nuclease</keyword>
<evidence type="ECO:0000313" key="2">
    <source>
        <dbReference type="EMBL" id="TYR75632.1"/>
    </source>
</evidence>
<gene>
    <name evidence="2" type="ORF">FZC79_10370</name>
</gene>
<accession>A0A5D4KEL0</accession>
<dbReference type="GO" id="GO:0003676">
    <property type="term" value="F:nucleic acid binding"/>
    <property type="evidence" value="ECO:0007669"/>
    <property type="project" value="InterPro"/>
</dbReference>
<dbReference type="EMBL" id="VTEH01000006">
    <property type="protein sequence ID" value="TYR75632.1"/>
    <property type="molecule type" value="Genomic_DNA"/>
</dbReference>
<comment type="caution">
    <text evidence="2">The sequence shown here is derived from an EMBL/GenBank/DDBJ whole genome shotgun (WGS) entry which is preliminary data.</text>
</comment>
<dbReference type="Gene3D" id="1.10.30.50">
    <property type="match status" value="1"/>
</dbReference>
<name>A0A5D4KEL0_9BACI</name>
<protein>
    <submittedName>
        <fullName evidence="2">HNH endonuclease</fullName>
    </submittedName>
</protein>
<dbReference type="InterPro" id="IPR002711">
    <property type="entry name" value="HNH"/>
</dbReference>
<proteinExistence type="predicted"/>
<dbReference type="AlphaFoldDB" id="A0A5D4KEL0"/>
<dbReference type="GO" id="GO:0008270">
    <property type="term" value="F:zinc ion binding"/>
    <property type="evidence" value="ECO:0007669"/>
    <property type="project" value="InterPro"/>
</dbReference>
<keyword evidence="2" id="KW-0378">Hydrolase</keyword>
<sequence>MIDRYGNYCQECGHTPIAAHHLVFRSSIGTGNWRNLCPLCDKCHRRAHTSFEFAEYLRNKRAAELGPHFGKDKYTLFKERLIPNTEDSSYERFMKGEEEHAAHSRKGNN</sequence>
<dbReference type="GO" id="GO:0004519">
    <property type="term" value="F:endonuclease activity"/>
    <property type="evidence" value="ECO:0007669"/>
    <property type="project" value="UniProtKB-KW"/>
</dbReference>
<evidence type="ECO:0000313" key="3">
    <source>
        <dbReference type="Proteomes" id="UP000323317"/>
    </source>
</evidence>